<dbReference type="Pfam" id="PF12937">
    <property type="entry name" value="F-box-like"/>
    <property type="match status" value="1"/>
</dbReference>
<reference evidence="2" key="1">
    <citation type="journal article" date="2020" name="Stud. Mycol.">
        <title>101 Dothideomycetes genomes: a test case for predicting lifestyles and emergence of pathogens.</title>
        <authorList>
            <person name="Haridas S."/>
            <person name="Albert R."/>
            <person name="Binder M."/>
            <person name="Bloem J."/>
            <person name="Labutti K."/>
            <person name="Salamov A."/>
            <person name="Andreopoulos B."/>
            <person name="Baker S."/>
            <person name="Barry K."/>
            <person name="Bills G."/>
            <person name="Bluhm B."/>
            <person name="Cannon C."/>
            <person name="Castanera R."/>
            <person name="Culley D."/>
            <person name="Daum C."/>
            <person name="Ezra D."/>
            <person name="Gonzalez J."/>
            <person name="Henrissat B."/>
            <person name="Kuo A."/>
            <person name="Liang C."/>
            <person name="Lipzen A."/>
            <person name="Lutzoni F."/>
            <person name="Magnuson J."/>
            <person name="Mondo S."/>
            <person name="Nolan M."/>
            <person name="Ohm R."/>
            <person name="Pangilinan J."/>
            <person name="Park H.-J."/>
            <person name="Ramirez L."/>
            <person name="Alfaro M."/>
            <person name="Sun H."/>
            <person name="Tritt A."/>
            <person name="Yoshinaga Y."/>
            <person name="Zwiers L.-H."/>
            <person name="Turgeon B."/>
            <person name="Goodwin S."/>
            <person name="Spatafora J."/>
            <person name="Crous P."/>
            <person name="Grigoriev I."/>
        </authorList>
    </citation>
    <scope>NUCLEOTIDE SEQUENCE</scope>
    <source>
        <strain evidence="2">CBS 115976</strain>
    </source>
</reference>
<dbReference type="EMBL" id="MU004247">
    <property type="protein sequence ID" value="KAF2663174.1"/>
    <property type="molecule type" value="Genomic_DNA"/>
</dbReference>
<dbReference type="SUPFAM" id="SSF81383">
    <property type="entry name" value="F-box domain"/>
    <property type="match status" value="1"/>
</dbReference>
<dbReference type="InterPro" id="IPR032675">
    <property type="entry name" value="LRR_dom_sf"/>
</dbReference>
<keyword evidence="3" id="KW-1185">Reference proteome</keyword>
<sequence>MALFRGTREFKGVLQLGRSASTMAYRNLSNIPNDIVLIILSYLNESHRSSLRSVALVSRSLYLCAVEFLFRDISITLPGTDHRIEGDILKALYRLPPNVARCIKNLHIECRGPSRRIKSGLWGKEHYEPLGFYYNIEENFKHAKDLITKHSENSRPANYQYDLNQHEDNWRPLADFIALLGANRAIRLNWNYPRQLPRCVRMALEASPNSCTVYINIYQVARNSVHENDVDTATSPCLAGLTCGIHGAGLKIEQETYKIIQAIASGLAPNIQELCLYRQTLPYARSDEDYPYLPSAYVIERAFLQQRRDPLKNAAKASKGGKLQRLVLDGPSLGDVTRFLEWRDLIDISCLKTLQLTNTSIDEATFLELANNCTFSSLETLILWIGRVELPKPEAIAEHQAFCTFIRSLRPLEDIRIMADLRSDLLTATLNQHGATLVNLVLSLRPKSEFFAVSIHDVEAIAKSCPVLQSLSITIPRSKGDAAEVAIYRALGSIPQVRKLFLTLDASYIAPGIEYEEDGFREYENDLPNDPSFDSSEQRVFLRNEAPFWRFPRIGHLCNGLINAALDETLARAIFKAIESRTLDILQVDSIGACEFEPDRPYPIGFDQIIYQITRCWWLERNPRDDRRDDLMVEDVTPKTRLIPPEQKPLEVDVAEVVCKVWGDDACVGLDWTEVWHSFPLLGG</sequence>
<evidence type="ECO:0000313" key="3">
    <source>
        <dbReference type="Proteomes" id="UP000799302"/>
    </source>
</evidence>
<dbReference type="InterPro" id="IPR001810">
    <property type="entry name" value="F-box_dom"/>
</dbReference>
<proteinExistence type="predicted"/>
<dbReference type="AlphaFoldDB" id="A0A6A6TWZ7"/>
<dbReference type="InterPro" id="IPR036047">
    <property type="entry name" value="F-box-like_dom_sf"/>
</dbReference>
<dbReference type="OrthoDB" id="3819145at2759"/>
<feature type="domain" description="F-box" evidence="1">
    <location>
        <begin position="29"/>
        <end position="75"/>
    </location>
</feature>
<protein>
    <recommendedName>
        <fullName evidence="1">F-box domain-containing protein</fullName>
    </recommendedName>
</protein>
<gene>
    <name evidence="2" type="ORF">BT63DRAFT_419239</name>
</gene>
<dbReference type="Proteomes" id="UP000799302">
    <property type="component" value="Unassembled WGS sequence"/>
</dbReference>
<dbReference type="SUPFAM" id="SSF52047">
    <property type="entry name" value="RNI-like"/>
    <property type="match status" value="1"/>
</dbReference>
<accession>A0A6A6TWZ7</accession>
<organism evidence="2 3">
    <name type="scientific">Microthyrium microscopicum</name>
    <dbReference type="NCBI Taxonomy" id="703497"/>
    <lineage>
        <taxon>Eukaryota</taxon>
        <taxon>Fungi</taxon>
        <taxon>Dikarya</taxon>
        <taxon>Ascomycota</taxon>
        <taxon>Pezizomycotina</taxon>
        <taxon>Dothideomycetes</taxon>
        <taxon>Dothideomycetes incertae sedis</taxon>
        <taxon>Microthyriales</taxon>
        <taxon>Microthyriaceae</taxon>
        <taxon>Microthyrium</taxon>
    </lineage>
</organism>
<evidence type="ECO:0000313" key="2">
    <source>
        <dbReference type="EMBL" id="KAF2663174.1"/>
    </source>
</evidence>
<evidence type="ECO:0000259" key="1">
    <source>
        <dbReference type="Pfam" id="PF12937"/>
    </source>
</evidence>
<name>A0A6A6TWZ7_9PEZI</name>
<dbReference type="Gene3D" id="3.80.10.10">
    <property type="entry name" value="Ribonuclease Inhibitor"/>
    <property type="match status" value="1"/>
</dbReference>